<dbReference type="RefSeq" id="YP_004322195.1">
    <property type="nucleotide sequence ID" value="NC_015279.1"/>
</dbReference>
<sequence>MTRARSLSQLANSNVFSVDANNSRVGIGSTVPTVKLDVGGDMNVSGTLTYEDVTNVETTGIITAAQLVVTGVGATFAGISTFLGDIQVGDKIIHNGDTNTAIRFPAADTFTVRRVVVRDFV</sequence>
<evidence type="ECO:0008006" key="3">
    <source>
        <dbReference type="Google" id="ProtNLM"/>
    </source>
</evidence>
<evidence type="ECO:0000313" key="2">
    <source>
        <dbReference type="Proteomes" id="UP000006524"/>
    </source>
</evidence>
<reference evidence="1 2" key="1">
    <citation type="journal article" date="2010" name="Environ. Microbiol.">
        <title>Genomic analysis of oceanic cyanobacterial myoviruses compared with T4-like myoviruses from diverse hosts and environments.</title>
        <authorList>
            <person name="Sullivan M.B."/>
            <person name="Huang K.H."/>
            <person name="Ignacio-Espinoza J.C."/>
            <person name="Berlin A.M."/>
            <person name="Kelly L."/>
            <person name="Weigele P.R."/>
            <person name="DeFrancesco A.S."/>
            <person name="Kern S.E."/>
            <person name="Thompson L.R."/>
            <person name="Young S."/>
            <person name="Yandava C."/>
            <person name="Fu R."/>
            <person name="Krastins B."/>
            <person name="Chase M."/>
            <person name="Sarracino D."/>
            <person name="Osburne M.S."/>
            <person name="Henn M.R."/>
            <person name="Chisholm S.W."/>
        </authorList>
    </citation>
    <scope>NUCLEOTIDE SEQUENCE [LARGE SCALE GENOMIC DNA]</scope>
    <source>
        <strain evidence="1">8017-1</strain>
    </source>
</reference>
<accession>E3SIT3</accession>
<keyword evidence="2" id="KW-1185">Reference proteome</keyword>
<gene>
    <name evidence="1" type="ORF">SSM2_039</name>
</gene>
<dbReference type="GeneID" id="10326671"/>
<dbReference type="Proteomes" id="UP000006524">
    <property type="component" value="Segment"/>
</dbReference>
<dbReference type="KEGG" id="vg:10326671"/>
<evidence type="ECO:0000313" key="1">
    <source>
        <dbReference type="EMBL" id="ADO97381.1"/>
    </source>
</evidence>
<organism evidence="1 2">
    <name type="scientific">Synechococcus phage S-SM2</name>
    <dbReference type="NCBI Taxonomy" id="444860"/>
    <lineage>
        <taxon>Viruses</taxon>
        <taxon>Duplodnaviria</taxon>
        <taxon>Heunggongvirae</taxon>
        <taxon>Uroviricota</taxon>
        <taxon>Caudoviricetes</taxon>
        <taxon>Pantevenvirales</taxon>
        <taxon>Kyanoviridae</taxon>
        <taxon>Nilusvirus</taxon>
        <taxon>Nilusvirus ssm2</taxon>
    </lineage>
</organism>
<name>E3SIT3_9CAUD</name>
<protein>
    <recommendedName>
        <fullName evidence="3">Virion structural protein</fullName>
    </recommendedName>
</protein>
<dbReference type="EMBL" id="GU071095">
    <property type="protein sequence ID" value="ADO97381.1"/>
    <property type="molecule type" value="Genomic_DNA"/>
</dbReference>
<proteinExistence type="predicted"/>